<accession>A0AAE3IAY5</accession>
<dbReference type="Proteomes" id="UP001208186">
    <property type="component" value="Unassembled WGS sequence"/>
</dbReference>
<keyword evidence="6" id="KW-1185">Reference proteome</keyword>
<protein>
    <recommendedName>
        <fullName evidence="3">DUF7315 domain-containing protein</fullName>
    </recommendedName>
</protein>
<keyword evidence="2" id="KW-0812">Transmembrane</keyword>
<evidence type="ECO:0000256" key="2">
    <source>
        <dbReference type="SAM" id="Phobius"/>
    </source>
</evidence>
<keyword evidence="2" id="KW-0472">Membrane</keyword>
<dbReference type="EMBL" id="JAOPKD010000008">
    <property type="protein sequence ID" value="MCU4727210.1"/>
    <property type="molecule type" value="Genomic_DNA"/>
</dbReference>
<comment type="caution">
    <text evidence="5">The sequence shown here is derived from an EMBL/GenBank/DDBJ whole genome shotgun (WGS) entry which is preliminary data.</text>
</comment>
<proteinExistence type="predicted"/>
<evidence type="ECO:0000313" key="6">
    <source>
        <dbReference type="Proteomes" id="UP001208186"/>
    </source>
</evidence>
<dbReference type="Pfam" id="PF23997">
    <property type="entry name" value="DUF7315"/>
    <property type="match status" value="1"/>
</dbReference>
<feature type="domain" description="DUF7315" evidence="3">
    <location>
        <begin position="14"/>
        <end position="113"/>
    </location>
</feature>
<reference evidence="5" key="1">
    <citation type="submission" date="2023-02" db="EMBL/GenBank/DDBJ databases">
        <title>Enrichment on poylsaccharides allowed isolation of novel metabolic and taxonomic groups of Haloarchaea.</title>
        <authorList>
            <person name="Sorokin D.Y."/>
            <person name="Elcheninov A.G."/>
            <person name="Khizhniak T.V."/>
            <person name="Kolganova T.V."/>
            <person name="Kublanov I.V."/>
        </authorList>
    </citation>
    <scope>NUCLEOTIDE SEQUENCE</scope>
    <source>
        <strain evidence="4 6">HArc-curdl5-1</strain>
        <strain evidence="5">HArc-curdl7</strain>
    </source>
</reference>
<evidence type="ECO:0000259" key="3">
    <source>
        <dbReference type="Pfam" id="PF23997"/>
    </source>
</evidence>
<dbReference type="InterPro" id="IPR055739">
    <property type="entry name" value="DUF7315"/>
</dbReference>
<evidence type="ECO:0000313" key="5">
    <source>
        <dbReference type="EMBL" id="MCU4727210.1"/>
    </source>
</evidence>
<organism evidence="5 7">
    <name type="scientific">Halapricum hydrolyticum</name>
    <dbReference type="NCBI Taxonomy" id="2979991"/>
    <lineage>
        <taxon>Archaea</taxon>
        <taxon>Methanobacteriati</taxon>
        <taxon>Methanobacteriota</taxon>
        <taxon>Stenosarchaea group</taxon>
        <taxon>Halobacteria</taxon>
        <taxon>Halobacteriales</taxon>
        <taxon>Haloarculaceae</taxon>
        <taxon>Halapricum</taxon>
    </lineage>
</organism>
<feature type="transmembrane region" description="Helical" evidence="2">
    <location>
        <begin position="76"/>
        <end position="95"/>
    </location>
</feature>
<gene>
    <name evidence="5" type="ORF">OB914_09535</name>
    <name evidence="4" type="ORF">OB916_09745</name>
</gene>
<name>A0AAE3IAY5_9EURY</name>
<dbReference type="EMBL" id="JAOPKC010000009">
    <property type="protein sequence ID" value="MCU4718342.1"/>
    <property type="molecule type" value="Genomic_DNA"/>
</dbReference>
<feature type="region of interest" description="Disordered" evidence="1">
    <location>
        <begin position="105"/>
        <end position="127"/>
    </location>
</feature>
<evidence type="ECO:0000256" key="1">
    <source>
        <dbReference type="SAM" id="MobiDB-lite"/>
    </source>
</evidence>
<keyword evidence="2" id="KW-1133">Transmembrane helix</keyword>
<evidence type="ECO:0000313" key="4">
    <source>
        <dbReference type="EMBL" id="MCU4718342.1"/>
    </source>
</evidence>
<dbReference type="RefSeq" id="WP_315909098.1">
    <property type="nucleotide sequence ID" value="NZ_JAOPKC010000009.1"/>
</dbReference>
<sequence>MSNDTQPPRTPDGSVVVPMRVYKGITVFSTLVATALVVFGFFMFDAATRLDNPIREAAVWAVGLTGWTPAVGTVNVAFGLLGIGVLLLGAGSYVLGTRFKTAEMVESEDSTDSDTTTMDSQEEHNDG</sequence>
<feature type="transmembrane region" description="Helical" evidence="2">
    <location>
        <begin position="21"/>
        <end position="44"/>
    </location>
</feature>
<dbReference type="Proteomes" id="UP001209746">
    <property type="component" value="Unassembled WGS sequence"/>
</dbReference>
<evidence type="ECO:0000313" key="7">
    <source>
        <dbReference type="Proteomes" id="UP001209746"/>
    </source>
</evidence>
<dbReference type="AlphaFoldDB" id="A0AAE3IAY5"/>